<keyword evidence="2" id="KW-0560">Oxidoreductase</keyword>
<keyword evidence="3" id="KW-0464">Manganese</keyword>
<dbReference type="Proteomes" id="UP001206895">
    <property type="component" value="Unassembled WGS sequence"/>
</dbReference>
<dbReference type="SMART" id="SM01329">
    <property type="entry name" value="Iso_dh"/>
    <property type="match status" value="1"/>
</dbReference>
<dbReference type="SUPFAM" id="SSF53659">
    <property type="entry name" value="Isocitrate/Isopropylmalate dehydrogenase-like"/>
    <property type="match status" value="1"/>
</dbReference>
<keyword evidence="6" id="KW-1185">Reference proteome</keyword>
<accession>A0ABT1HB81</accession>
<name>A0ABT1HB81_9NOCA</name>
<comment type="caution">
    <text evidence="5">The sequence shown here is derived from an EMBL/GenBank/DDBJ whole genome shotgun (WGS) entry which is preliminary data.</text>
</comment>
<dbReference type="EMBL" id="JAMTCJ010000001">
    <property type="protein sequence ID" value="MCP2174933.1"/>
    <property type="molecule type" value="Genomic_DNA"/>
</dbReference>
<evidence type="ECO:0000313" key="6">
    <source>
        <dbReference type="Proteomes" id="UP001206895"/>
    </source>
</evidence>
<dbReference type="RefSeq" id="WP_253659943.1">
    <property type="nucleotide sequence ID" value="NZ_BAAAJQ010000001.1"/>
</dbReference>
<dbReference type="Pfam" id="PF00180">
    <property type="entry name" value="Iso_dh"/>
    <property type="match status" value="1"/>
</dbReference>
<dbReference type="InterPro" id="IPR019818">
    <property type="entry name" value="IsoCit/isopropylmalate_DH_CS"/>
</dbReference>
<dbReference type="PANTHER" id="PTHR11835:SF34">
    <property type="entry name" value="ISOCITRATE DEHYDROGENASE [NAD] SUBUNIT ALPHA, MITOCHONDRIAL"/>
    <property type="match status" value="1"/>
</dbReference>
<gene>
    <name evidence="5" type="ORF">LX13_000740</name>
</gene>
<comment type="similarity">
    <text evidence="1">Belongs to the isocitrate and isopropylmalate dehydrogenases family.</text>
</comment>
<evidence type="ECO:0000313" key="5">
    <source>
        <dbReference type="EMBL" id="MCP2174933.1"/>
    </source>
</evidence>
<organism evidence="5 6">
    <name type="scientific">Williamsia maris</name>
    <dbReference type="NCBI Taxonomy" id="72806"/>
    <lineage>
        <taxon>Bacteria</taxon>
        <taxon>Bacillati</taxon>
        <taxon>Actinomycetota</taxon>
        <taxon>Actinomycetes</taxon>
        <taxon>Mycobacteriales</taxon>
        <taxon>Nocardiaceae</taxon>
        <taxon>Williamsia</taxon>
    </lineage>
</organism>
<dbReference type="PROSITE" id="PS00470">
    <property type="entry name" value="IDH_IMDH"/>
    <property type="match status" value="1"/>
</dbReference>
<proteinExistence type="inferred from homology"/>
<reference evidence="5 6" key="1">
    <citation type="submission" date="2022-06" db="EMBL/GenBank/DDBJ databases">
        <title>Genomic Encyclopedia of Archaeal and Bacterial Type Strains, Phase II (KMG-II): from individual species to whole genera.</title>
        <authorList>
            <person name="Goeker M."/>
        </authorList>
    </citation>
    <scope>NUCLEOTIDE SEQUENCE [LARGE SCALE GENOMIC DNA]</scope>
    <source>
        <strain evidence="5 6">DSM 44693</strain>
    </source>
</reference>
<protein>
    <submittedName>
        <fullName evidence="5">3-isopropylmalate dehydrogenase</fullName>
    </submittedName>
</protein>
<dbReference type="PANTHER" id="PTHR11835">
    <property type="entry name" value="DECARBOXYLATING DEHYDROGENASES-ISOCITRATE, ISOPROPYLMALATE, TARTRATE"/>
    <property type="match status" value="1"/>
</dbReference>
<evidence type="ECO:0000259" key="4">
    <source>
        <dbReference type="SMART" id="SM01329"/>
    </source>
</evidence>
<evidence type="ECO:0000256" key="2">
    <source>
        <dbReference type="ARBA" id="ARBA00023002"/>
    </source>
</evidence>
<sequence>MHLESVPRSVAPGSVPTSDTTRVDALELVVLAGDGIGPEITAATTEVVDAALSAVGVAWHPVTHTIGFEALNASGSTMPADVMDAARRTDGVLLGPVSHLDYPPTAQGGVNPSGLLRKSLDLYANIRPARTVAALHSPIGKEFDLVIVRENTEGFYADRTMFAGSGEFMPTEDLALAVRKVTRQGSERIVRRAFELARTRRSKVTAVHKANVLRLSDGLFLEAARAVRADFPDVEYEELLVDAVAALLIRRPEQFDVVVTTNMFGDILSDEATELSGSIGLAASLNVGHDHAVAQAQHGSAPDIAGMGIANPASLIGSAAMLLEWLGGRRDDARLVDAGGRIRGAVDAAVACADTRTRDLGGDATTAGFTDAVVAHVVADERV</sequence>
<dbReference type="Gene3D" id="3.40.718.10">
    <property type="entry name" value="Isopropylmalate Dehydrogenase"/>
    <property type="match status" value="1"/>
</dbReference>
<evidence type="ECO:0000256" key="1">
    <source>
        <dbReference type="ARBA" id="ARBA00007769"/>
    </source>
</evidence>
<dbReference type="InterPro" id="IPR024084">
    <property type="entry name" value="IsoPropMal-DH-like_dom"/>
</dbReference>
<evidence type="ECO:0000256" key="3">
    <source>
        <dbReference type="ARBA" id="ARBA00023211"/>
    </source>
</evidence>
<feature type="domain" description="Isopropylmalate dehydrogenase-like" evidence="4">
    <location>
        <begin position="27"/>
        <end position="373"/>
    </location>
</feature>